<gene>
    <name evidence="2" type="ORF">A7E78_04295</name>
</gene>
<dbReference type="GO" id="GO:0016491">
    <property type="term" value="F:oxidoreductase activity"/>
    <property type="evidence" value="ECO:0007669"/>
    <property type="project" value="InterPro"/>
</dbReference>
<feature type="domain" description="Thioredoxin" evidence="1">
    <location>
        <begin position="9"/>
        <end position="163"/>
    </location>
</feature>
<dbReference type="PANTHER" id="PTHR43640:SF1">
    <property type="entry name" value="THIOREDOXIN-DEPENDENT PEROXIREDOXIN"/>
    <property type="match status" value="1"/>
</dbReference>
<dbReference type="OrthoDB" id="9809746at2"/>
<dbReference type="InterPro" id="IPR013766">
    <property type="entry name" value="Thioredoxin_domain"/>
</dbReference>
<proteinExistence type="predicted"/>
<dbReference type="Gene3D" id="3.40.30.10">
    <property type="entry name" value="Glutaredoxin"/>
    <property type="match status" value="1"/>
</dbReference>
<dbReference type="SUPFAM" id="SSF52833">
    <property type="entry name" value="Thioredoxin-like"/>
    <property type="match status" value="1"/>
</dbReference>
<organism evidence="2 3">
    <name type="scientific">Syntrophotalea acetylenivorans</name>
    <dbReference type="NCBI Taxonomy" id="1842532"/>
    <lineage>
        <taxon>Bacteria</taxon>
        <taxon>Pseudomonadati</taxon>
        <taxon>Thermodesulfobacteriota</taxon>
        <taxon>Desulfuromonadia</taxon>
        <taxon>Desulfuromonadales</taxon>
        <taxon>Syntrophotaleaceae</taxon>
        <taxon>Syntrophotalea</taxon>
    </lineage>
</organism>
<evidence type="ECO:0000313" key="2">
    <source>
        <dbReference type="EMBL" id="APG27121.1"/>
    </source>
</evidence>
<dbReference type="KEGG" id="pef:A7E78_04295"/>
<sequence length="183" mass="20286">MALVHSVDLPFGSPMPAFRLNDSDGRAYASDSLSGHKGLLVVFTCNHCPYAKAQWPRLICLAEEFGGQGINTVAINSNIHPDYPDDAPQRMTELVSEIGISFPYLVDNDQQVARAFRAQCTPDPYLFDGNGRLFYHGRIDDNWKDEGAVSRQELRAAMTALVAGDDPPVEQRPSMGCSIKWRQ</sequence>
<dbReference type="PROSITE" id="PS51352">
    <property type="entry name" value="THIOREDOXIN_2"/>
    <property type="match status" value="1"/>
</dbReference>
<dbReference type="Pfam" id="PF00578">
    <property type="entry name" value="AhpC-TSA"/>
    <property type="match status" value="1"/>
</dbReference>
<dbReference type="CDD" id="cd02969">
    <property type="entry name" value="PRX_like1"/>
    <property type="match status" value="1"/>
</dbReference>
<dbReference type="Proteomes" id="UP000182517">
    <property type="component" value="Chromosome"/>
</dbReference>
<dbReference type="PANTHER" id="PTHR43640">
    <property type="entry name" value="OS07G0260300 PROTEIN"/>
    <property type="match status" value="1"/>
</dbReference>
<protein>
    <submittedName>
        <fullName evidence="2">Peroxiredoxin</fullName>
    </submittedName>
</protein>
<dbReference type="STRING" id="1842532.A7E78_04295"/>
<reference evidence="2 3" key="1">
    <citation type="journal article" date="2017" name="Genome Announc.">
        <title>Complete Genome Sequences of Two Acetylene-Fermenting Pelobacter acetylenicus Strains.</title>
        <authorList>
            <person name="Sutton J.M."/>
            <person name="Baesman S.M."/>
            <person name="Fierst J.L."/>
            <person name="Poret-Peterson A.T."/>
            <person name="Oremland R.S."/>
            <person name="Dunlap D.S."/>
            <person name="Akob D.M."/>
        </authorList>
    </citation>
    <scope>NUCLEOTIDE SEQUENCE [LARGE SCALE GENOMIC DNA]</scope>
    <source>
        <strain evidence="2 3">SFB93</strain>
    </source>
</reference>
<evidence type="ECO:0000259" key="1">
    <source>
        <dbReference type="PROSITE" id="PS51352"/>
    </source>
</evidence>
<dbReference type="EMBL" id="CP015519">
    <property type="protein sequence ID" value="APG27121.1"/>
    <property type="molecule type" value="Genomic_DNA"/>
</dbReference>
<dbReference type="GO" id="GO:0016209">
    <property type="term" value="F:antioxidant activity"/>
    <property type="evidence" value="ECO:0007669"/>
    <property type="project" value="InterPro"/>
</dbReference>
<accession>A0A1L3GMK4</accession>
<dbReference type="InterPro" id="IPR036249">
    <property type="entry name" value="Thioredoxin-like_sf"/>
</dbReference>
<keyword evidence="3" id="KW-1185">Reference proteome</keyword>
<dbReference type="AlphaFoldDB" id="A0A1L3GMK4"/>
<dbReference type="InterPro" id="IPR000866">
    <property type="entry name" value="AhpC/TSA"/>
</dbReference>
<dbReference type="RefSeq" id="WP_072283083.1">
    <property type="nucleotide sequence ID" value="NZ_CP015519.1"/>
</dbReference>
<dbReference type="InterPro" id="IPR047262">
    <property type="entry name" value="PRX-like1"/>
</dbReference>
<evidence type="ECO:0000313" key="3">
    <source>
        <dbReference type="Proteomes" id="UP000182517"/>
    </source>
</evidence>
<name>A0A1L3GMK4_9BACT</name>